<proteinExistence type="inferred from homology"/>
<dbReference type="RefSeq" id="WP_106607276.1">
    <property type="nucleotide sequence ID" value="NZ_PYGJ01000002.1"/>
</dbReference>
<dbReference type="OrthoDB" id="9811519at2"/>
<dbReference type="InterPro" id="IPR036111">
    <property type="entry name" value="Mal/L-sulfo/L-lacto_DH-like_sf"/>
</dbReference>
<dbReference type="GO" id="GO:0016491">
    <property type="term" value="F:oxidoreductase activity"/>
    <property type="evidence" value="ECO:0007669"/>
    <property type="project" value="UniProtKB-KW"/>
</dbReference>
<accession>A0A2P8FH92</accession>
<dbReference type="Gene3D" id="3.30.1370.60">
    <property type="entry name" value="Hypothetical oxidoreductase yiak, domain 2"/>
    <property type="match status" value="1"/>
</dbReference>
<sequence length="336" mass="35238">MTVVNLSLSEIHDLALEAFTQNGCDPQNAGALTRTVVAAERDGSHSHGLFRVPGYVASLRSGKVNGAADPQISNKSPVIVNANGDDGYAPLAIERGIPALAKAASEFGIAVMTLTHTHHFAALWPEVEALAEQNLAGMACVSYMPNVAPHGSNKPLFGTNPLAFAWPRKNKPPFVFDMATSAMAGGDVAIAARDGHSVPLGTGLDENGNETTDPAAILKGVLLPFGGHKGSAIATMVELLAAGATGERFSYEAQDADNGDGGPPRGGEFFLAFSPSLLAGEGWEGHCEEFFEKYEAIPGSRLPGARRHNNRNDTTNRAIDAKLVATIQELCSRPDS</sequence>
<name>A0A2P8FH92_9RHOB</name>
<keyword evidence="2" id="KW-0560">Oxidoreductase</keyword>
<evidence type="ECO:0000256" key="1">
    <source>
        <dbReference type="ARBA" id="ARBA00006056"/>
    </source>
</evidence>
<dbReference type="Gene3D" id="1.10.1530.10">
    <property type="match status" value="1"/>
</dbReference>
<keyword evidence="4" id="KW-1185">Reference proteome</keyword>
<evidence type="ECO:0000313" key="4">
    <source>
        <dbReference type="Proteomes" id="UP000240418"/>
    </source>
</evidence>
<dbReference type="InterPro" id="IPR043143">
    <property type="entry name" value="Mal/L-sulf/L-lact_DH-like_NADP"/>
</dbReference>
<comment type="similarity">
    <text evidence="1">Belongs to the LDH2/MDH2 oxidoreductase family.</text>
</comment>
<dbReference type="PANTHER" id="PTHR11091:SF0">
    <property type="entry name" value="MALATE DEHYDROGENASE"/>
    <property type="match status" value="1"/>
</dbReference>
<evidence type="ECO:0000256" key="2">
    <source>
        <dbReference type="ARBA" id="ARBA00023002"/>
    </source>
</evidence>
<protein>
    <submittedName>
        <fullName evidence="3">Delta1-piperideine-2-carboxylate reductase</fullName>
    </submittedName>
</protein>
<dbReference type="InterPro" id="IPR003767">
    <property type="entry name" value="Malate/L-lactate_DH-like"/>
</dbReference>
<reference evidence="3 4" key="1">
    <citation type="submission" date="2018-03" db="EMBL/GenBank/DDBJ databases">
        <title>Genomic Encyclopedia of Archaeal and Bacterial Type Strains, Phase II (KMG-II): from individual species to whole genera.</title>
        <authorList>
            <person name="Goeker M."/>
        </authorList>
    </citation>
    <scope>NUCLEOTIDE SEQUENCE [LARGE SCALE GENOMIC DNA]</scope>
    <source>
        <strain evidence="3 4">DSM 100673</strain>
    </source>
</reference>
<dbReference type="InterPro" id="IPR043144">
    <property type="entry name" value="Mal/L-sulf/L-lact_DH-like_ah"/>
</dbReference>
<gene>
    <name evidence="3" type="ORF">CLV88_102196</name>
</gene>
<dbReference type="AlphaFoldDB" id="A0A2P8FH92"/>
<dbReference type="SUPFAM" id="SSF89733">
    <property type="entry name" value="L-sulfolactate dehydrogenase-like"/>
    <property type="match status" value="1"/>
</dbReference>
<organism evidence="3 4">
    <name type="scientific">Shimia abyssi</name>
    <dbReference type="NCBI Taxonomy" id="1662395"/>
    <lineage>
        <taxon>Bacteria</taxon>
        <taxon>Pseudomonadati</taxon>
        <taxon>Pseudomonadota</taxon>
        <taxon>Alphaproteobacteria</taxon>
        <taxon>Rhodobacterales</taxon>
        <taxon>Roseobacteraceae</taxon>
    </lineage>
</organism>
<comment type="caution">
    <text evidence="3">The sequence shown here is derived from an EMBL/GenBank/DDBJ whole genome shotgun (WGS) entry which is preliminary data.</text>
</comment>
<dbReference type="Pfam" id="PF02615">
    <property type="entry name" value="Ldh_2"/>
    <property type="match status" value="1"/>
</dbReference>
<dbReference type="EMBL" id="PYGJ01000002">
    <property type="protein sequence ID" value="PSL21076.1"/>
    <property type="molecule type" value="Genomic_DNA"/>
</dbReference>
<evidence type="ECO:0000313" key="3">
    <source>
        <dbReference type="EMBL" id="PSL21076.1"/>
    </source>
</evidence>
<dbReference type="Proteomes" id="UP000240418">
    <property type="component" value="Unassembled WGS sequence"/>
</dbReference>
<dbReference type="PANTHER" id="PTHR11091">
    <property type="entry name" value="OXIDOREDUCTASE-RELATED"/>
    <property type="match status" value="1"/>
</dbReference>